<keyword evidence="2" id="KW-1185">Reference proteome</keyword>
<dbReference type="Proteomes" id="UP001321542">
    <property type="component" value="Chromosome"/>
</dbReference>
<dbReference type="InterPro" id="IPR036237">
    <property type="entry name" value="Xyl_isomerase-like_sf"/>
</dbReference>
<dbReference type="Gene3D" id="3.20.20.150">
    <property type="entry name" value="Divalent-metal-dependent TIM barrel enzymes"/>
    <property type="match status" value="1"/>
</dbReference>
<reference evidence="1 2" key="1">
    <citation type="journal article" date="2010" name="ChemBioChem">
        <title>Cloning and characterization of the biosynthetic gene cluster of 16-membered macrolide antibiotic FD-891: involvement of a dual functional cytochrome P450 monooxygenase catalyzing epoxidation and hydroxylation.</title>
        <authorList>
            <person name="Kudo F."/>
            <person name="Motegi A."/>
            <person name="Mizoue K."/>
            <person name="Eguchi T."/>
        </authorList>
    </citation>
    <scope>NUCLEOTIDE SEQUENCE [LARGE SCALE GENOMIC DNA]</scope>
    <source>
        <strain evidence="1 2">A-8890</strain>
    </source>
</reference>
<accession>A0ABN5VGS9</accession>
<evidence type="ECO:0008006" key="3">
    <source>
        <dbReference type="Google" id="ProtNLM"/>
    </source>
</evidence>
<organism evidence="1 2">
    <name type="scientific">Streptomyces graminofaciens</name>
    <dbReference type="NCBI Taxonomy" id="68212"/>
    <lineage>
        <taxon>Bacteria</taxon>
        <taxon>Bacillati</taxon>
        <taxon>Actinomycetota</taxon>
        <taxon>Actinomycetes</taxon>
        <taxon>Kitasatosporales</taxon>
        <taxon>Streptomycetaceae</taxon>
        <taxon>Streptomyces</taxon>
    </lineage>
</organism>
<dbReference type="SUPFAM" id="SSF51658">
    <property type="entry name" value="Xylose isomerase-like"/>
    <property type="match status" value="1"/>
</dbReference>
<gene>
    <name evidence="1" type="ORF">SGFS_036730</name>
</gene>
<reference evidence="1 2" key="2">
    <citation type="journal article" date="2023" name="ChemBioChem">
        <title>Acyltransferase Domain Exchange between Two Independent Type I Polyketide Synthases in the Same Producer Strain of Macrolide Antibiotics.</title>
        <authorList>
            <person name="Kudo F."/>
            <person name="Kishikawa K."/>
            <person name="Tsuboi K."/>
            <person name="Kido T."/>
            <person name="Usui T."/>
            <person name="Hashimoto J."/>
            <person name="Shin-Ya K."/>
            <person name="Miyanaga A."/>
            <person name="Eguchi T."/>
        </authorList>
    </citation>
    <scope>NUCLEOTIDE SEQUENCE [LARGE SCALE GENOMIC DNA]</scope>
    <source>
        <strain evidence="1 2">A-8890</strain>
    </source>
</reference>
<evidence type="ECO:0000313" key="2">
    <source>
        <dbReference type="Proteomes" id="UP001321542"/>
    </source>
</evidence>
<proteinExistence type="predicted"/>
<dbReference type="EMBL" id="AP018448">
    <property type="protein sequence ID" value="BBC32379.1"/>
    <property type="molecule type" value="Genomic_DNA"/>
</dbReference>
<name>A0ABN5VGS9_9ACTN</name>
<sequence length="214" mass="23187">MLHANQFVSLADWPTFDLPTTRAGVVDRVAELDEYLGDSPIWIGIENLPVIGAQGIDFDSVFVRPADFDPLAELGSDRVGVTWDVCHWAVTYSTLTAMARLEQRPDPVSAFELPALPVKHVHFASFSGHAMPTWPDQCLEGVPPLAGDISPDLLAGMLAAALDAATGDGGETGVVFEVQESDYESRKNCWATYDWLASVPELAARVDCTRRADG</sequence>
<evidence type="ECO:0000313" key="1">
    <source>
        <dbReference type="EMBL" id="BBC32379.1"/>
    </source>
</evidence>
<protein>
    <recommendedName>
        <fullName evidence="3">Xylose isomerase-like TIM barrel domain-containing protein</fullName>
    </recommendedName>
</protein>